<keyword evidence="4 6" id="KW-1133">Transmembrane helix</keyword>
<evidence type="ECO:0000256" key="3">
    <source>
        <dbReference type="ARBA" id="ARBA00022692"/>
    </source>
</evidence>
<feature type="transmembrane region" description="Helical" evidence="6">
    <location>
        <begin position="352"/>
        <end position="369"/>
    </location>
</feature>
<evidence type="ECO:0000313" key="7">
    <source>
        <dbReference type="EMBL" id="ADJ22273.1"/>
    </source>
</evidence>
<dbReference type="AlphaFoldDB" id="D8JRP4"/>
<proteinExistence type="predicted"/>
<feature type="transmembrane region" description="Helical" evidence="6">
    <location>
        <begin position="241"/>
        <end position="264"/>
    </location>
</feature>
<organism evidence="7 8">
    <name type="scientific">Hyphomicrobium denitrificans (strain ATCC 51888 / DSM 1869 / NCIMB 11706 / TK 0415)</name>
    <dbReference type="NCBI Taxonomy" id="582899"/>
    <lineage>
        <taxon>Bacteria</taxon>
        <taxon>Pseudomonadati</taxon>
        <taxon>Pseudomonadota</taxon>
        <taxon>Alphaproteobacteria</taxon>
        <taxon>Hyphomicrobiales</taxon>
        <taxon>Hyphomicrobiaceae</taxon>
        <taxon>Hyphomicrobium</taxon>
    </lineage>
</organism>
<dbReference type="InterPro" id="IPR050833">
    <property type="entry name" value="Poly_Biosynth_Transport"/>
</dbReference>
<reference evidence="8" key="1">
    <citation type="journal article" date="2011" name="J. Bacteriol.">
        <title>Genome sequences of eight morphologically diverse alphaproteobacteria.</title>
        <authorList>
            <consortium name="US DOE Joint Genome Institute"/>
            <person name="Brown P.J."/>
            <person name="Kysela D.T."/>
            <person name="Buechlein A."/>
            <person name="Hemmerich C."/>
            <person name="Brun Y.V."/>
        </authorList>
    </citation>
    <scope>NUCLEOTIDE SEQUENCE [LARGE SCALE GENOMIC DNA]</scope>
    <source>
        <strain evidence="8">ATCC 51888 / DSM 1869 / NCIB 11706 / TK 0415</strain>
    </source>
</reference>
<sequence length="424" mass="44747">MKSIPAWSGSVATNVVNLAFGVATGVLAARLLGPHARGELAEIQFWAGAIAGLGICSLPSALSYYIARGQGSGSMAGSALTSAVALSALSLIGGLVLVAFAVGPEQRNLQILYLLVFLPANFIALTLVAIDHGRQDFTRYNLFRLLPQATYLAGMLVLWQQSALSVPTLLTASWLGTALVCAGRWRLIRPSAINLPRLSEMTALLKTGIEFHATAFAGILFQNADRVICITYFSHADLGRYAVALALSGAGLGIVSSATSIVIFPKLAAAQSFATRRHLIRNALGASCIVALIINASIALAIPLLLPFLFGQDYAEAVPAAILLCIAQIPMCFVQTATVALRALDDWRAGPYAQMAALAVFVPSAATLIPNLGLAGIAASLMLSQIAASILLLRRLQICIGLGVVQCLTPEFRWIVDRLRWKSA</sequence>
<feature type="transmembrane region" description="Helical" evidence="6">
    <location>
        <begin position="142"/>
        <end position="159"/>
    </location>
</feature>
<protein>
    <submittedName>
        <fullName evidence="7">Polysaccharide biosynthesis protein</fullName>
    </submittedName>
</protein>
<dbReference type="STRING" id="582899.Hden_0451"/>
<comment type="subcellular location">
    <subcellularLocation>
        <location evidence="1">Cell membrane</location>
        <topology evidence="1">Multi-pass membrane protein</topology>
    </subcellularLocation>
</comment>
<feature type="transmembrane region" description="Helical" evidence="6">
    <location>
        <begin position="284"/>
        <end position="306"/>
    </location>
</feature>
<feature type="transmembrane region" description="Helical" evidence="6">
    <location>
        <begin position="109"/>
        <end position="130"/>
    </location>
</feature>
<keyword evidence="3 6" id="KW-0812">Transmembrane</keyword>
<evidence type="ECO:0000256" key="2">
    <source>
        <dbReference type="ARBA" id="ARBA00022475"/>
    </source>
</evidence>
<keyword evidence="8" id="KW-1185">Reference proteome</keyword>
<feature type="transmembrane region" description="Helical" evidence="6">
    <location>
        <begin position="318"/>
        <end position="340"/>
    </location>
</feature>
<dbReference type="EMBL" id="CP002083">
    <property type="protein sequence ID" value="ADJ22273.1"/>
    <property type="molecule type" value="Genomic_DNA"/>
</dbReference>
<keyword evidence="2" id="KW-1003">Cell membrane</keyword>
<dbReference type="PANTHER" id="PTHR30250">
    <property type="entry name" value="PST FAMILY PREDICTED COLANIC ACID TRANSPORTER"/>
    <property type="match status" value="1"/>
</dbReference>
<gene>
    <name evidence="7" type="ordered locus">Hden_0451</name>
</gene>
<evidence type="ECO:0000256" key="1">
    <source>
        <dbReference type="ARBA" id="ARBA00004651"/>
    </source>
</evidence>
<feature type="transmembrane region" description="Helical" evidence="6">
    <location>
        <begin position="12"/>
        <end position="33"/>
    </location>
</feature>
<dbReference type="eggNOG" id="COG2244">
    <property type="taxonomic scope" value="Bacteria"/>
</dbReference>
<dbReference type="OrthoDB" id="8482265at2"/>
<dbReference type="Pfam" id="PF13440">
    <property type="entry name" value="Polysacc_synt_3"/>
    <property type="match status" value="1"/>
</dbReference>
<accession>D8JRP4</accession>
<evidence type="ECO:0000256" key="5">
    <source>
        <dbReference type="ARBA" id="ARBA00023136"/>
    </source>
</evidence>
<dbReference type="Proteomes" id="UP000002033">
    <property type="component" value="Chromosome"/>
</dbReference>
<dbReference type="RefSeq" id="WP_013214492.1">
    <property type="nucleotide sequence ID" value="NC_014313.1"/>
</dbReference>
<evidence type="ECO:0000256" key="4">
    <source>
        <dbReference type="ARBA" id="ARBA00022989"/>
    </source>
</evidence>
<feature type="transmembrane region" description="Helical" evidence="6">
    <location>
        <begin position="45"/>
        <end position="67"/>
    </location>
</feature>
<name>D8JRP4_HYPDA</name>
<evidence type="ECO:0000313" key="8">
    <source>
        <dbReference type="Proteomes" id="UP000002033"/>
    </source>
</evidence>
<evidence type="ECO:0000256" key="6">
    <source>
        <dbReference type="SAM" id="Phobius"/>
    </source>
</evidence>
<dbReference type="PANTHER" id="PTHR30250:SF11">
    <property type="entry name" value="O-ANTIGEN TRANSPORTER-RELATED"/>
    <property type="match status" value="1"/>
</dbReference>
<dbReference type="HOGENOM" id="CLU_603621_0_0_5"/>
<keyword evidence="5 6" id="KW-0472">Membrane</keyword>
<feature type="transmembrane region" description="Helical" evidence="6">
    <location>
        <begin position="79"/>
        <end position="103"/>
    </location>
</feature>
<dbReference type="KEGG" id="hdn:Hden_0451"/>
<dbReference type="GO" id="GO:0005886">
    <property type="term" value="C:plasma membrane"/>
    <property type="evidence" value="ECO:0007669"/>
    <property type="project" value="UniProtKB-SubCell"/>
</dbReference>